<dbReference type="RefSeq" id="WP_247382233.1">
    <property type="nucleotide sequence ID" value="NZ_JALLGV010000015.1"/>
</dbReference>
<dbReference type="SUPFAM" id="SSF54909">
    <property type="entry name" value="Dimeric alpha+beta barrel"/>
    <property type="match status" value="1"/>
</dbReference>
<name>A0ABD6CE40_9EURY</name>
<dbReference type="NCBIfam" id="TIGR02118">
    <property type="entry name" value="EthD family reductase"/>
    <property type="match status" value="1"/>
</dbReference>
<gene>
    <name evidence="2" type="ORF">ACFR9U_14955</name>
</gene>
<dbReference type="EMBL" id="JBHUDJ010000010">
    <property type="protein sequence ID" value="MFD1588279.1"/>
    <property type="molecule type" value="Genomic_DNA"/>
</dbReference>
<protein>
    <submittedName>
        <fullName evidence="2">EthD family reductase</fullName>
    </submittedName>
</protein>
<dbReference type="Pfam" id="PF07110">
    <property type="entry name" value="EthD"/>
    <property type="match status" value="1"/>
</dbReference>
<proteinExistence type="predicted"/>
<keyword evidence="3" id="KW-1185">Reference proteome</keyword>
<dbReference type="AlphaFoldDB" id="A0ABD6CE40"/>
<dbReference type="InterPro" id="IPR009799">
    <property type="entry name" value="EthD_dom"/>
</dbReference>
<evidence type="ECO:0000259" key="1">
    <source>
        <dbReference type="Pfam" id="PF07110"/>
    </source>
</evidence>
<evidence type="ECO:0000313" key="2">
    <source>
        <dbReference type="EMBL" id="MFD1588279.1"/>
    </source>
</evidence>
<accession>A0ABD6CE40</accession>
<organism evidence="2 3">
    <name type="scientific">Halorientalis brevis</name>
    <dbReference type="NCBI Taxonomy" id="1126241"/>
    <lineage>
        <taxon>Archaea</taxon>
        <taxon>Methanobacteriati</taxon>
        <taxon>Methanobacteriota</taxon>
        <taxon>Stenosarchaea group</taxon>
        <taxon>Halobacteria</taxon>
        <taxon>Halobacteriales</taxon>
        <taxon>Haloarculaceae</taxon>
        <taxon>Halorientalis</taxon>
    </lineage>
</organism>
<dbReference type="Gene3D" id="3.30.70.100">
    <property type="match status" value="1"/>
</dbReference>
<feature type="domain" description="EthD" evidence="1">
    <location>
        <begin position="12"/>
        <end position="89"/>
    </location>
</feature>
<dbReference type="InterPro" id="IPR011008">
    <property type="entry name" value="Dimeric_a/b-barrel"/>
</dbReference>
<reference evidence="2 3" key="1">
    <citation type="journal article" date="2019" name="Int. J. Syst. Evol. Microbiol.">
        <title>The Global Catalogue of Microorganisms (GCM) 10K type strain sequencing project: providing services to taxonomists for standard genome sequencing and annotation.</title>
        <authorList>
            <consortium name="The Broad Institute Genomics Platform"/>
            <consortium name="The Broad Institute Genome Sequencing Center for Infectious Disease"/>
            <person name="Wu L."/>
            <person name="Ma J."/>
        </authorList>
    </citation>
    <scope>NUCLEOTIDE SEQUENCE [LARGE SCALE GENOMIC DNA]</scope>
    <source>
        <strain evidence="2 3">CGMCC 1.12125</strain>
    </source>
</reference>
<dbReference type="Proteomes" id="UP001597119">
    <property type="component" value="Unassembled WGS sequence"/>
</dbReference>
<evidence type="ECO:0000313" key="3">
    <source>
        <dbReference type="Proteomes" id="UP001597119"/>
    </source>
</evidence>
<comment type="caution">
    <text evidence="2">The sequence shown here is derived from an EMBL/GenBank/DDBJ whole genome shotgun (WGS) entry which is preliminary data.</text>
</comment>
<sequence>MRKLVNLLVRQDGLSHEEFVDYWLTEHAPLAEALPGVRKYATSIPADPDKAAYDGIAELYLDADASVGDVFASEAGQRVQADTKNFLDDDAGEVLVVDETVQFGDD</sequence>